<dbReference type="AlphaFoldDB" id="A0A6C0BK74"/>
<sequence length="253" mass="30188">MSNNVITICLIIVSSFEPLYLACNEITRKQCELYKIPVFFLFNGKLPQNYILKNDERFLEHTNESQKPYMFLKFKNMLKEIYDNANPDFILRCNSTTFINFKRLFSLVTTCPKEKLIAGPFMYATGFKFLNLFCQGTNIFFSNDVAKRLAYDTNENNPKIFEHDDDAAIDILVRDYAQKYDLTFCTHRIENCVSVPKFQDIIIKPNHIFFRVKNNVPNRTEIDYEIWKILYHLFDVIHYHNNFETWGMWHPYI</sequence>
<name>A0A6C0BK74_9ZZZZ</name>
<organism evidence="1">
    <name type="scientific">viral metagenome</name>
    <dbReference type="NCBI Taxonomy" id="1070528"/>
    <lineage>
        <taxon>unclassified sequences</taxon>
        <taxon>metagenomes</taxon>
        <taxon>organismal metagenomes</taxon>
    </lineage>
</organism>
<dbReference type="EMBL" id="MN739164">
    <property type="protein sequence ID" value="QHS91808.1"/>
    <property type="molecule type" value="Genomic_DNA"/>
</dbReference>
<proteinExistence type="predicted"/>
<reference evidence="1" key="1">
    <citation type="journal article" date="2020" name="Nature">
        <title>Giant virus diversity and host interactions through global metagenomics.</title>
        <authorList>
            <person name="Schulz F."/>
            <person name="Roux S."/>
            <person name="Paez-Espino D."/>
            <person name="Jungbluth S."/>
            <person name="Walsh D.A."/>
            <person name="Denef V.J."/>
            <person name="McMahon K.D."/>
            <person name="Konstantinidis K.T."/>
            <person name="Eloe-Fadrosh E.A."/>
            <person name="Kyrpides N.C."/>
            <person name="Woyke T."/>
        </authorList>
    </citation>
    <scope>NUCLEOTIDE SEQUENCE</scope>
    <source>
        <strain evidence="1">GVMAG-M-3300013006-15</strain>
    </source>
</reference>
<protein>
    <submittedName>
        <fullName evidence="1">Uncharacterized protein</fullName>
    </submittedName>
</protein>
<accession>A0A6C0BK74</accession>
<evidence type="ECO:0000313" key="1">
    <source>
        <dbReference type="EMBL" id="QHS91808.1"/>
    </source>
</evidence>